<feature type="non-terminal residue" evidence="1">
    <location>
        <position position="55"/>
    </location>
</feature>
<sequence>VLIAGCAVEEQSTESAPTRVEVKSQATNAPAVKVEQLVIEAKVPSSQYQGPVPDI</sequence>
<dbReference type="AlphaFoldDB" id="A0A382G9Q3"/>
<accession>A0A382G9Q3</accession>
<dbReference type="EMBL" id="UINC01054062">
    <property type="protein sequence ID" value="SVB71334.1"/>
    <property type="molecule type" value="Genomic_DNA"/>
</dbReference>
<reference evidence="1" key="1">
    <citation type="submission" date="2018-05" db="EMBL/GenBank/DDBJ databases">
        <authorList>
            <person name="Lanie J.A."/>
            <person name="Ng W.-L."/>
            <person name="Kazmierczak K.M."/>
            <person name="Andrzejewski T.M."/>
            <person name="Davidsen T.M."/>
            <person name="Wayne K.J."/>
            <person name="Tettelin H."/>
            <person name="Glass J.I."/>
            <person name="Rusch D."/>
            <person name="Podicherti R."/>
            <person name="Tsui H.-C.T."/>
            <person name="Winkler M.E."/>
        </authorList>
    </citation>
    <scope>NUCLEOTIDE SEQUENCE</scope>
</reference>
<organism evidence="1">
    <name type="scientific">marine metagenome</name>
    <dbReference type="NCBI Taxonomy" id="408172"/>
    <lineage>
        <taxon>unclassified sequences</taxon>
        <taxon>metagenomes</taxon>
        <taxon>ecological metagenomes</taxon>
    </lineage>
</organism>
<feature type="non-terminal residue" evidence="1">
    <location>
        <position position="1"/>
    </location>
</feature>
<evidence type="ECO:0000313" key="1">
    <source>
        <dbReference type="EMBL" id="SVB71334.1"/>
    </source>
</evidence>
<proteinExistence type="predicted"/>
<protein>
    <submittedName>
        <fullName evidence="1">Uncharacterized protein</fullName>
    </submittedName>
</protein>
<name>A0A382G9Q3_9ZZZZ</name>
<gene>
    <name evidence="1" type="ORF">METZ01_LOCUS224188</name>
</gene>